<dbReference type="EMBL" id="HACA01031568">
    <property type="protein sequence ID" value="CDW48929.1"/>
    <property type="molecule type" value="Transcribed_RNA"/>
</dbReference>
<sequence length="29" mass="3332">MKTGPRMEKKNPSGLIDCSLFSFLRPLQH</sequence>
<protein>
    <submittedName>
        <fullName evidence="1">Uncharacterized protein</fullName>
    </submittedName>
</protein>
<evidence type="ECO:0000313" key="1">
    <source>
        <dbReference type="EMBL" id="CDW48929.1"/>
    </source>
</evidence>
<reference evidence="1" key="1">
    <citation type="submission" date="2014-05" db="EMBL/GenBank/DDBJ databases">
        <authorList>
            <person name="Chronopoulou M."/>
        </authorList>
    </citation>
    <scope>NUCLEOTIDE SEQUENCE</scope>
    <source>
        <tissue evidence="1">Whole organism</tissue>
    </source>
</reference>
<proteinExistence type="predicted"/>
<organism evidence="1">
    <name type="scientific">Lepeophtheirus salmonis</name>
    <name type="common">Salmon louse</name>
    <name type="synonym">Caligus salmonis</name>
    <dbReference type="NCBI Taxonomy" id="72036"/>
    <lineage>
        <taxon>Eukaryota</taxon>
        <taxon>Metazoa</taxon>
        <taxon>Ecdysozoa</taxon>
        <taxon>Arthropoda</taxon>
        <taxon>Crustacea</taxon>
        <taxon>Multicrustacea</taxon>
        <taxon>Hexanauplia</taxon>
        <taxon>Copepoda</taxon>
        <taxon>Siphonostomatoida</taxon>
        <taxon>Caligidae</taxon>
        <taxon>Lepeophtheirus</taxon>
    </lineage>
</organism>
<accession>A0A0K2VEP9</accession>
<dbReference type="AlphaFoldDB" id="A0A0K2VEP9"/>
<name>A0A0K2VEP9_LEPSM</name>